<proteinExistence type="predicted"/>
<feature type="binding site" evidence="15">
    <location>
        <position position="689"/>
    </location>
    <ligand>
        <name>Ca(2+)</name>
        <dbReference type="ChEBI" id="CHEBI:29108"/>
    </ligand>
</feature>
<reference evidence="17 18" key="1">
    <citation type="journal article" date="2018" name="Sci. Rep.">
        <title>Genome sequence of the cauliflower mushroom Sparassis crispa (Hanabiratake) and its association with beneficial usage.</title>
        <authorList>
            <person name="Kiyama R."/>
            <person name="Furutani Y."/>
            <person name="Kawaguchi K."/>
            <person name="Nakanishi T."/>
        </authorList>
    </citation>
    <scope>NUCLEOTIDE SEQUENCE [LARGE SCALE GENOMIC DNA]</scope>
</reference>
<evidence type="ECO:0000259" key="16">
    <source>
        <dbReference type="PROSITE" id="PS51695"/>
    </source>
</evidence>
<dbReference type="STRING" id="139825.A0A401H3L2"/>
<dbReference type="CDD" id="cd04056">
    <property type="entry name" value="Peptidases_S53"/>
    <property type="match status" value="1"/>
</dbReference>
<evidence type="ECO:0000256" key="10">
    <source>
        <dbReference type="ARBA" id="ARBA00022825"/>
    </source>
</evidence>
<dbReference type="SUPFAM" id="SSF54897">
    <property type="entry name" value="Protease propeptides/inhibitors"/>
    <property type="match status" value="1"/>
</dbReference>
<dbReference type="RefSeq" id="XP_027619906.1">
    <property type="nucleotide sequence ID" value="XM_027764105.1"/>
</dbReference>
<dbReference type="Gene3D" id="3.40.50.200">
    <property type="entry name" value="Peptidase S8/S53 domain"/>
    <property type="match status" value="1"/>
</dbReference>
<dbReference type="SUPFAM" id="SSF52743">
    <property type="entry name" value="Subtilisin-like"/>
    <property type="match status" value="1"/>
</dbReference>
<dbReference type="InterPro" id="IPR036852">
    <property type="entry name" value="Peptidase_S8/S53_dom_sf"/>
</dbReference>
<keyword evidence="14" id="KW-0325">Glycoprotein</keyword>
<evidence type="ECO:0000256" key="13">
    <source>
        <dbReference type="ARBA" id="ARBA00023145"/>
    </source>
</evidence>
<dbReference type="PROSITE" id="PS51695">
    <property type="entry name" value="SEDOLISIN"/>
    <property type="match status" value="1"/>
</dbReference>
<evidence type="ECO:0000313" key="17">
    <source>
        <dbReference type="EMBL" id="GBE88993.1"/>
    </source>
</evidence>
<name>A0A401H3L2_9APHY</name>
<accession>A0A401H3L2</accession>
<dbReference type="InterPro" id="IPR050819">
    <property type="entry name" value="Tripeptidyl-peptidase_I"/>
</dbReference>
<evidence type="ECO:0000313" key="18">
    <source>
        <dbReference type="Proteomes" id="UP000287166"/>
    </source>
</evidence>
<comment type="cofactor">
    <cofactor evidence="15">
        <name>Ca(2+)</name>
        <dbReference type="ChEBI" id="CHEBI:29108"/>
    </cofactor>
    <text evidence="15">Binds 1 Ca(2+) ion per subunit.</text>
</comment>
<feature type="active site" description="Charge relay system" evidence="15">
    <location>
        <position position="625"/>
    </location>
</feature>
<dbReference type="InterPro" id="IPR030400">
    <property type="entry name" value="Sedolisin_dom"/>
</dbReference>
<dbReference type="InterPro" id="IPR015366">
    <property type="entry name" value="S53_propep"/>
</dbReference>
<keyword evidence="8" id="KW-0732">Signal</keyword>
<dbReference type="EC" id="3.4.14.10" evidence="4"/>
<evidence type="ECO:0000256" key="3">
    <source>
        <dbReference type="ARBA" id="ARBA00004239"/>
    </source>
</evidence>
<evidence type="ECO:0000256" key="7">
    <source>
        <dbReference type="ARBA" id="ARBA00022723"/>
    </source>
</evidence>
<evidence type="ECO:0000256" key="2">
    <source>
        <dbReference type="ARBA" id="ARBA00002451"/>
    </source>
</evidence>
<keyword evidence="9 15" id="KW-0378">Hydrolase</keyword>
<dbReference type="EMBL" id="BFAD01000014">
    <property type="protein sequence ID" value="GBE88993.1"/>
    <property type="molecule type" value="Genomic_DNA"/>
</dbReference>
<comment type="subcellular location">
    <subcellularLocation>
        <location evidence="3">Secreted</location>
        <location evidence="3">Extracellular space</location>
    </subcellularLocation>
</comment>
<feature type="active site" description="Charge relay system" evidence="15">
    <location>
        <position position="379"/>
    </location>
</feature>
<dbReference type="Pfam" id="PF09286">
    <property type="entry name" value="Pro-kuma_activ"/>
    <property type="match status" value="1"/>
</dbReference>
<sequence>MPAGIRRRTTFLPPYHRALSDRKSHCDRWLETVLNACFSTFQAGCDDIGLLRTRSSSETATVPRSINTTASYTASLGLSALLVSASVSPRVIHESRRNVPAGWHPVRRAEPSIVLPLRIGLSQSNLDNLEAHLLDVSHPESPNFGKHWSAKQVADTFRPSKETTDTVRAWLVESGLDAERIRLIKGGSWIQADVTIAEAEALLGTEYYIYRFGEEESGREHVACAERYHLPEHVSKHVELITPTFHFDIKHKRETHRFEKRGPETAKSIGQPGFGASFPKTTGTIQQILTELEECDEQITPVCLRALYEFEYTPEAADKNSIAIVEYTPQAYTATDLDMFFGNFSPSQVGERPDMVSIDGGYVQTEYTGFNYNGESNLDIQYSMSLVGPEQTVTLYQTGDMVEGASFNNLVDALDASYCTFEGGDDPTQDGIYPDPYGGGYEGPESCGIVTPAYVMSTSYSYDEADLTPFYMERQCTEYAKLGLMGMTILYSSGDYGVAGYNNVCLYPDGTQAVGAPMFNPTFPSTCPYITSVGATQVNPNSTVLEPESACEQVIYSSGGWSNVFAMPSYQKTAVESYLANYPPPYPADIWNSTGTSRAFPDIAANGANYVIALQGEYWLVYGTSCSSPVSAAILSAVNDARLADGKGPMGFINPTIYTSRGMEAFNDITTGTNPGCGTVGFYAEPGWDPVTGVGTPNFPRLLELFLSLP</sequence>
<feature type="binding site" evidence="15">
    <location>
        <position position="668"/>
    </location>
    <ligand>
        <name>Ca(2+)</name>
        <dbReference type="ChEBI" id="CHEBI:29108"/>
    </ligand>
</feature>
<dbReference type="OrthoDB" id="409122at2759"/>
<keyword evidence="18" id="KW-1185">Reference proteome</keyword>
<dbReference type="GO" id="GO:0004252">
    <property type="term" value="F:serine-type endopeptidase activity"/>
    <property type="evidence" value="ECO:0007669"/>
    <property type="project" value="UniProtKB-UniRule"/>
</dbReference>
<dbReference type="PANTHER" id="PTHR14218:SF19">
    <property type="entry name" value="SERINE PROTEASE AORO, PUTATIVE (AFU_ORTHOLOGUE AFUA_6G10250)-RELATED"/>
    <property type="match status" value="1"/>
</dbReference>
<evidence type="ECO:0000256" key="11">
    <source>
        <dbReference type="ARBA" id="ARBA00022837"/>
    </source>
</evidence>
<feature type="binding site" evidence="15">
    <location>
        <position position="687"/>
    </location>
    <ligand>
        <name>Ca(2+)</name>
        <dbReference type="ChEBI" id="CHEBI:29108"/>
    </ligand>
</feature>
<keyword evidence="10 15" id="KW-0720">Serine protease</keyword>
<organism evidence="17 18">
    <name type="scientific">Sparassis crispa</name>
    <dbReference type="NCBI Taxonomy" id="139825"/>
    <lineage>
        <taxon>Eukaryota</taxon>
        <taxon>Fungi</taxon>
        <taxon>Dikarya</taxon>
        <taxon>Basidiomycota</taxon>
        <taxon>Agaricomycotina</taxon>
        <taxon>Agaricomycetes</taxon>
        <taxon>Polyporales</taxon>
        <taxon>Sparassidaceae</taxon>
        <taxon>Sparassis</taxon>
    </lineage>
</organism>
<evidence type="ECO:0000256" key="4">
    <source>
        <dbReference type="ARBA" id="ARBA00012462"/>
    </source>
</evidence>
<dbReference type="SMART" id="SM00944">
    <property type="entry name" value="Pro-kuma_activ"/>
    <property type="match status" value="1"/>
</dbReference>
<feature type="binding site" evidence="15">
    <location>
        <position position="669"/>
    </location>
    <ligand>
        <name>Ca(2+)</name>
        <dbReference type="ChEBI" id="CHEBI:29108"/>
    </ligand>
</feature>
<dbReference type="PANTHER" id="PTHR14218">
    <property type="entry name" value="PROTEASE S8 TRIPEPTIDYL PEPTIDASE I CLN2"/>
    <property type="match status" value="1"/>
</dbReference>
<dbReference type="GO" id="GO:0008240">
    <property type="term" value="F:tripeptidyl-peptidase activity"/>
    <property type="evidence" value="ECO:0007669"/>
    <property type="project" value="UniProtKB-EC"/>
</dbReference>
<keyword evidence="7 15" id="KW-0479">Metal-binding</keyword>
<evidence type="ECO:0000256" key="6">
    <source>
        <dbReference type="ARBA" id="ARBA00022670"/>
    </source>
</evidence>
<evidence type="ECO:0000256" key="14">
    <source>
        <dbReference type="ARBA" id="ARBA00023180"/>
    </source>
</evidence>
<dbReference type="GO" id="GO:0005576">
    <property type="term" value="C:extracellular region"/>
    <property type="evidence" value="ECO:0007669"/>
    <property type="project" value="UniProtKB-SubCell"/>
</dbReference>
<keyword evidence="5" id="KW-0964">Secreted</keyword>
<dbReference type="CDD" id="cd11377">
    <property type="entry name" value="Pro-peptidase_S53"/>
    <property type="match status" value="1"/>
</dbReference>
<dbReference type="FunFam" id="3.40.50.200:FF:000015">
    <property type="entry name" value="Tripeptidyl peptidase A"/>
    <property type="match status" value="1"/>
</dbReference>
<comment type="function">
    <text evidence="2">Secreted tripeptidyl-peptidase which degrades proteins at acidic pHs and is involved in virulence.</text>
</comment>
<feature type="domain" description="Peptidase S53" evidence="16">
    <location>
        <begin position="298"/>
        <end position="709"/>
    </location>
</feature>
<dbReference type="GO" id="GO:0006508">
    <property type="term" value="P:proteolysis"/>
    <property type="evidence" value="ECO:0007669"/>
    <property type="project" value="UniProtKB-KW"/>
</dbReference>
<evidence type="ECO:0000256" key="9">
    <source>
        <dbReference type="ARBA" id="ARBA00022801"/>
    </source>
</evidence>
<comment type="catalytic activity">
    <reaction evidence="1">
        <text>Release of an N-terminal tripeptide from a polypeptide.</text>
        <dbReference type="EC" id="3.4.14.10"/>
    </reaction>
</comment>
<gene>
    <name evidence="17" type="ORF">SCP_1404010</name>
</gene>
<evidence type="ECO:0000256" key="1">
    <source>
        <dbReference type="ARBA" id="ARBA00001910"/>
    </source>
</evidence>
<keyword evidence="13" id="KW-0865">Zymogen</keyword>
<evidence type="ECO:0000256" key="8">
    <source>
        <dbReference type="ARBA" id="ARBA00022729"/>
    </source>
</evidence>
<keyword evidence="12" id="KW-0843">Virulence</keyword>
<keyword evidence="11 15" id="KW-0106">Calcium</keyword>
<dbReference type="GO" id="GO:0046872">
    <property type="term" value="F:metal ion binding"/>
    <property type="evidence" value="ECO:0007669"/>
    <property type="project" value="UniProtKB-UniRule"/>
</dbReference>
<evidence type="ECO:0000256" key="15">
    <source>
        <dbReference type="PROSITE-ProRule" id="PRU01032"/>
    </source>
</evidence>
<dbReference type="GeneID" id="38785910"/>
<dbReference type="Proteomes" id="UP000287166">
    <property type="component" value="Unassembled WGS sequence"/>
</dbReference>
<dbReference type="AlphaFoldDB" id="A0A401H3L2"/>
<feature type="active site" description="Charge relay system" evidence="15">
    <location>
        <position position="375"/>
    </location>
</feature>
<evidence type="ECO:0000256" key="12">
    <source>
        <dbReference type="ARBA" id="ARBA00023026"/>
    </source>
</evidence>
<evidence type="ECO:0000256" key="5">
    <source>
        <dbReference type="ARBA" id="ARBA00022525"/>
    </source>
</evidence>
<dbReference type="InParanoid" id="A0A401H3L2"/>
<protein>
    <recommendedName>
        <fullName evidence="4">tripeptidyl-peptidase II</fullName>
        <ecNumber evidence="4">3.4.14.10</ecNumber>
    </recommendedName>
</protein>
<keyword evidence="6 15" id="KW-0645">Protease</keyword>
<comment type="caution">
    <text evidence="17">The sequence shown here is derived from an EMBL/GenBank/DDBJ whole genome shotgun (WGS) entry which is preliminary data.</text>
</comment>